<gene>
    <name evidence="3" type="ORF">CKO21_02735</name>
</gene>
<feature type="signal peptide" evidence="1">
    <location>
        <begin position="1"/>
        <end position="36"/>
    </location>
</feature>
<organism evidence="3 4">
    <name type="scientific">Rhodovibrio salinarum</name>
    <dbReference type="NCBI Taxonomy" id="1087"/>
    <lineage>
        <taxon>Bacteria</taxon>
        <taxon>Pseudomonadati</taxon>
        <taxon>Pseudomonadota</taxon>
        <taxon>Alphaproteobacteria</taxon>
        <taxon>Rhodospirillales</taxon>
        <taxon>Rhodovibrionaceae</taxon>
        <taxon>Rhodovibrio</taxon>
    </lineage>
</organism>
<name>A0A934QFQ8_9PROT</name>
<feature type="chain" id="PRO_5036956297" description="Polysaccharide lyase 14 domain-containing protein" evidence="1">
    <location>
        <begin position="37"/>
        <end position="316"/>
    </location>
</feature>
<comment type="caution">
    <text evidence="3">The sequence shown here is derived from an EMBL/GenBank/DDBJ whole genome shotgun (WGS) entry which is preliminary data.</text>
</comment>
<dbReference type="RefSeq" id="WP_051431896.1">
    <property type="nucleotide sequence ID" value="NZ_NRRE01000011.1"/>
</dbReference>
<dbReference type="Proteomes" id="UP000778970">
    <property type="component" value="Unassembled WGS sequence"/>
</dbReference>
<protein>
    <recommendedName>
        <fullName evidence="2">Polysaccharide lyase 14 domain-containing protein</fullName>
    </recommendedName>
</protein>
<dbReference type="InterPro" id="IPR048958">
    <property type="entry name" value="Polysacc_lyase_14"/>
</dbReference>
<evidence type="ECO:0000313" key="4">
    <source>
        <dbReference type="Proteomes" id="UP000778970"/>
    </source>
</evidence>
<reference evidence="3" key="1">
    <citation type="submission" date="2017-08" db="EMBL/GenBank/DDBJ databases">
        <authorList>
            <person name="Imhoff J.F."/>
            <person name="Rahn T."/>
            <person name="Kuenzel S."/>
            <person name="Neulinger S.C."/>
        </authorList>
    </citation>
    <scope>NUCLEOTIDE SEQUENCE</scope>
    <source>
        <strain evidence="3">DSM 9154</strain>
    </source>
</reference>
<proteinExistence type="predicted"/>
<evidence type="ECO:0000313" key="3">
    <source>
        <dbReference type="EMBL" id="MBK1696158.1"/>
    </source>
</evidence>
<accession>A0A934QFQ8</accession>
<reference evidence="3" key="2">
    <citation type="journal article" date="2020" name="Microorganisms">
        <title>Osmotic Adaptation and Compatible Solute Biosynthesis of Phototrophic Bacteria as Revealed from Genome Analyses.</title>
        <authorList>
            <person name="Imhoff J.F."/>
            <person name="Rahn T."/>
            <person name="Kunzel S."/>
            <person name="Keller A."/>
            <person name="Neulinger S.C."/>
        </authorList>
    </citation>
    <scope>NUCLEOTIDE SEQUENCE</scope>
    <source>
        <strain evidence="3">DSM 9154</strain>
    </source>
</reference>
<feature type="domain" description="Polysaccharide lyase 14" evidence="2">
    <location>
        <begin position="111"/>
        <end position="306"/>
    </location>
</feature>
<dbReference type="EMBL" id="NRRE01000011">
    <property type="protein sequence ID" value="MBK1696158.1"/>
    <property type="molecule type" value="Genomic_DNA"/>
</dbReference>
<evidence type="ECO:0000259" key="2">
    <source>
        <dbReference type="Pfam" id="PF21294"/>
    </source>
</evidence>
<sequence>MTDHSRFFHKAGCFAVPAAALAFAIAAVVGAPQGQAADGQQDRIKGFPNAANSDYVPRKRVAGCAQRYGDAARLGIDPGDTGQPLDKAIEQAKLGRVWGVEKNASITSSPDGAAMEVVYPKGSYSPGADDAPRGGAGFVAEFGAGDGLERACLTYNVRFQDDFYFKKGGKLPGLYGGNAPTGGDEVTGTNGFSARLMWRSLGAGEAYAYVVNKPDDYGLSIGRGAWQFQPGAWQAIQMEVVLNDPGRANGRLRVWVDGRQVIDKGQLVYRTDRGVKIDGLIFQTFFGGGDKSWASPKDQSAAFSDFKIYQPQRGEG</sequence>
<dbReference type="Gene3D" id="2.60.120.200">
    <property type="match status" value="1"/>
</dbReference>
<dbReference type="Pfam" id="PF21294">
    <property type="entry name" value="Polysacc_lyase_14"/>
    <property type="match status" value="1"/>
</dbReference>
<keyword evidence="4" id="KW-1185">Reference proteome</keyword>
<dbReference type="PANTHER" id="PTHR40124">
    <property type="match status" value="1"/>
</dbReference>
<evidence type="ECO:0000256" key="1">
    <source>
        <dbReference type="SAM" id="SignalP"/>
    </source>
</evidence>
<dbReference type="AlphaFoldDB" id="A0A934QFQ8"/>
<dbReference type="PANTHER" id="PTHR40124:SF1">
    <property type="entry name" value="DISAGGREGATASE RELATED REPEAT PROTEIN"/>
    <property type="match status" value="1"/>
</dbReference>
<keyword evidence="1" id="KW-0732">Signal</keyword>